<reference evidence="1" key="2">
    <citation type="submission" date="2022-01" db="EMBL/GenBank/DDBJ databases">
        <authorList>
            <person name="Yamashiro T."/>
            <person name="Shiraishi A."/>
            <person name="Satake H."/>
            <person name="Nakayama K."/>
        </authorList>
    </citation>
    <scope>NUCLEOTIDE SEQUENCE</scope>
</reference>
<comment type="caution">
    <text evidence="1">The sequence shown here is derived from an EMBL/GenBank/DDBJ whole genome shotgun (WGS) entry which is preliminary data.</text>
</comment>
<sequence length="297" mass="34371">MIQYIRPQTKNAQRHGQTFNWETATYDKVYCEDFNSFMEFEADFPAIVYNDALTSNENVLSKPTVNRVHVLDFARLTEEMRQTLADRLRMVYTGDDGQELFTIYAWRRLFEIRGPLLGEARRRMTWRQFILDLGLHTSKEMTEDRFEAYCISSRGHAPKKVTGIDLFYLRSMDQGTTNVPYLLAQYLFRHAEGRKSRAMMSVRYFIRRLVDHFGLVSDEGLMGLSVITRVLPMINLYELVKLNIYVRLGDTWAWVAQGLERQQVAAAGAPEVAEGIRLGMAVGEKKPTTRGYPRING</sequence>
<dbReference type="Proteomes" id="UP001151760">
    <property type="component" value="Unassembled WGS sequence"/>
</dbReference>
<reference evidence="1" key="1">
    <citation type="journal article" date="2022" name="Int. J. Mol. Sci.">
        <title>Draft Genome of Tanacetum Coccineum: Genomic Comparison of Closely Related Tanacetum-Family Plants.</title>
        <authorList>
            <person name="Yamashiro T."/>
            <person name="Shiraishi A."/>
            <person name="Nakayama K."/>
            <person name="Satake H."/>
        </authorList>
    </citation>
    <scope>NUCLEOTIDE SEQUENCE</scope>
</reference>
<dbReference type="EMBL" id="BQNB010013376">
    <property type="protein sequence ID" value="GJT15176.1"/>
    <property type="molecule type" value="Genomic_DNA"/>
</dbReference>
<protein>
    <submittedName>
        <fullName evidence="1">Uncharacterized protein</fullName>
    </submittedName>
</protein>
<gene>
    <name evidence="1" type="ORF">Tco_0873882</name>
</gene>
<name>A0ABQ5BKG1_9ASTR</name>
<evidence type="ECO:0000313" key="1">
    <source>
        <dbReference type="EMBL" id="GJT15176.1"/>
    </source>
</evidence>
<proteinExistence type="predicted"/>
<organism evidence="1 2">
    <name type="scientific">Tanacetum coccineum</name>
    <dbReference type="NCBI Taxonomy" id="301880"/>
    <lineage>
        <taxon>Eukaryota</taxon>
        <taxon>Viridiplantae</taxon>
        <taxon>Streptophyta</taxon>
        <taxon>Embryophyta</taxon>
        <taxon>Tracheophyta</taxon>
        <taxon>Spermatophyta</taxon>
        <taxon>Magnoliopsida</taxon>
        <taxon>eudicotyledons</taxon>
        <taxon>Gunneridae</taxon>
        <taxon>Pentapetalae</taxon>
        <taxon>asterids</taxon>
        <taxon>campanulids</taxon>
        <taxon>Asterales</taxon>
        <taxon>Asteraceae</taxon>
        <taxon>Asteroideae</taxon>
        <taxon>Anthemideae</taxon>
        <taxon>Anthemidinae</taxon>
        <taxon>Tanacetum</taxon>
    </lineage>
</organism>
<accession>A0ABQ5BKG1</accession>
<evidence type="ECO:0000313" key="2">
    <source>
        <dbReference type="Proteomes" id="UP001151760"/>
    </source>
</evidence>
<keyword evidence="2" id="KW-1185">Reference proteome</keyword>